<gene>
    <name evidence="15" type="primary">LOC108832585</name>
</gene>
<keyword evidence="9" id="KW-0539">Nucleus</keyword>
<name>A0A9W3DJP1_RAPSA</name>
<dbReference type="Pfam" id="PF05699">
    <property type="entry name" value="Dimer_Tnp_hAT"/>
    <property type="match status" value="1"/>
</dbReference>
<reference evidence="14" key="1">
    <citation type="journal article" date="2019" name="Database">
        <title>The radish genome database (RadishGD): an integrated information resource for radish genomics.</title>
        <authorList>
            <person name="Yu H.J."/>
            <person name="Baek S."/>
            <person name="Lee Y.J."/>
            <person name="Cho A."/>
            <person name="Mun J.H."/>
        </authorList>
    </citation>
    <scope>NUCLEOTIDE SEQUENCE [LARGE SCALE GENOMIC DNA]</scope>
    <source>
        <strain evidence="14">cv. WK10039</strain>
    </source>
</reference>
<keyword evidence="4" id="KW-0863">Zinc-finger</keyword>
<keyword evidence="5" id="KW-0862">Zinc</keyword>
<keyword evidence="14" id="KW-1185">Reference proteome</keyword>
<comment type="subunit">
    <text evidence="2">Homodimer.</text>
</comment>
<keyword evidence="8" id="KW-0804">Transcription</keyword>
<evidence type="ECO:0000256" key="2">
    <source>
        <dbReference type="ARBA" id="ARBA00011738"/>
    </source>
</evidence>
<organism evidence="14 15">
    <name type="scientific">Raphanus sativus</name>
    <name type="common">Radish</name>
    <name type="synonym">Raphanus raphanistrum var. sativus</name>
    <dbReference type="NCBI Taxonomy" id="3726"/>
    <lineage>
        <taxon>Eukaryota</taxon>
        <taxon>Viridiplantae</taxon>
        <taxon>Streptophyta</taxon>
        <taxon>Embryophyta</taxon>
        <taxon>Tracheophyta</taxon>
        <taxon>Spermatophyta</taxon>
        <taxon>Magnoliopsida</taxon>
        <taxon>eudicotyledons</taxon>
        <taxon>Gunneridae</taxon>
        <taxon>Pentapetalae</taxon>
        <taxon>rosids</taxon>
        <taxon>malvids</taxon>
        <taxon>Brassicales</taxon>
        <taxon>Brassicaceae</taxon>
        <taxon>Brassiceae</taxon>
        <taxon>Raphanus</taxon>
    </lineage>
</organism>
<comment type="subcellular location">
    <subcellularLocation>
        <location evidence="1">Nucleus</location>
    </subcellularLocation>
</comment>
<dbReference type="OrthoDB" id="1110363at2759"/>
<evidence type="ECO:0000313" key="14">
    <source>
        <dbReference type="Proteomes" id="UP000504610"/>
    </source>
</evidence>
<keyword evidence="7" id="KW-0238">DNA-binding</keyword>
<dbReference type="GO" id="GO:0003677">
    <property type="term" value="F:DNA binding"/>
    <property type="evidence" value="ECO:0007669"/>
    <property type="project" value="UniProtKB-KW"/>
</dbReference>
<protein>
    <submittedName>
        <fullName evidence="15">Zinc finger BED domain-containing protein RICESLEEPER 2-like</fullName>
    </submittedName>
</protein>
<evidence type="ECO:0000256" key="6">
    <source>
        <dbReference type="ARBA" id="ARBA00023015"/>
    </source>
</evidence>
<evidence type="ECO:0000259" key="12">
    <source>
        <dbReference type="Pfam" id="PF05699"/>
    </source>
</evidence>
<keyword evidence="6" id="KW-0805">Transcription regulation</keyword>
<dbReference type="InterPro" id="IPR008906">
    <property type="entry name" value="HATC_C_dom"/>
</dbReference>
<feature type="domain" description="BED-type" evidence="11">
    <location>
        <begin position="99"/>
        <end position="127"/>
    </location>
</feature>
<dbReference type="GO" id="GO:0005634">
    <property type="term" value="C:nucleus"/>
    <property type="evidence" value="ECO:0007669"/>
    <property type="project" value="UniProtKB-SubCell"/>
</dbReference>
<accession>A0A9W3DJP1</accession>
<evidence type="ECO:0000259" key="13">
    <source>
        <dbReference type="Pfam" id="PF14372"/>
    </source>
</evidence>
<dbReference type="PANTHER" id="PTHR46481:SF10">
    <property type="entry name" value="ZINC FINGER BED DOMAIN-CONTAINING PROTEIN 39"/>
    <property type="match status" value="1"/>
</dbReference>
<dbReference type="InterPro" id="IPR052035">
    <property type="entry name" value="ZnF_BED_domain_contain"/>
</dbReference>
<dbReference type="InterPro" id="IPR003656">
    <property type="entry name" value="Znf_BED"/>
</dbReference>
<dbReference type="Proteomes" id="UP000504610">
    <property type="component" value="Chromosome 4"/>
</dbReference>
<dbReference type="Pfam" id="PF02892">
    <property type="entry name" value="zf-BED"/>
    <property type="match status" value="1"/>
</dbReference>
<evidence type="ECO:0000256" key="4">
    <source>
        <dbReference type="ARBA" id="ARBA00022771"/>
    </source>
</evidence>
<dbReference type="SMART" id="SM00614">
    <property type="entry name" value="ZnF_BED"/>
    <property type="match status" value="1"/>
</dbReference>
<dbReference type="InterPro" id="IPR025525">
    <property type="entry name" value="hAT-like_transposase_RNase-H"/>
</dbReference>
<feature type="domain" description="HAT C-terminal dimerisation" evidence="12">
    <location>
        <begin position="584"/>
        <end position="667"/>
    </location>
</feature>
<dbReference type="RefSeq" id="XP_056863979.1">
    <property type="nucleotide sequence ID" value="XM_057007999.1"/>
</dbReference>
<evidence type="ECO:0000256" key="10">
    <source>
        <dbReference type="SAM" id="MobiDB-lite"/>
    </source>
</evidence>
<dbReference type="KEGG" id="rsz:108832585"/>
<evidence type="ECO:0000259" key="11">
    <source>
        <dbReference type="Pfam" id="PF02892"/>
    </source>
</evidence>
<feature type="region of interest" description="Disordered" evidence="10">
    <location>
        <begin position="672"/>
        <end position="712"/>
    </location>
</feature>
<dbReference type="AlphaFoldDB" id="A0A9W3DJP1"/>
<keyword evidence="3" id="KW-0479">Metal-binding</keyword>
<evidence type="ECO:0000256" key="1">
    <source>
        <dbReference type="ARBA" id="ARBA00004123"/>
    </source>
</evidence>
<dbReference type="InterPro" id="IPR012337">
    <property type="entry name" value="RNaseH-like_sf"/>
</dbReference>
<reference evidence="15" key="2">
    <citation type="submission" date="2025-08" db="UniProtKB">
        <authorList>
            <consortium name="RefSeq"/>
        </authorList>
    </citation>
    <scope>IDENTIFICATION</scope>
    <source>
        <tissue evidence="15">Leaf</tissue>
    </source>
</reference>
<dbReference type="GO" id="GO:0046983">
    <property type="term" value="F:protein dimerization activity"/>
    <property type="evidence" value="ECO:0007669"/>
    <property type="project" value="InterPro"/>
</dbReference>
<dbReference type="GeneID" id="108832585"/>
<dbReference type="GO" id="GO:0008270">
    <property type="term" value="F:zinc ion binding"/>
    <property type="evidence" value="ECO:0007669"/>
    <property type="project" value="UniProtKB-KW"/>
</dbReference>
<evidence type="ECO:0000256" key="3">
    <source>
        <dbReference type="ARBA" id="ARBA00022723"/>
    </source>
</evidence>
<dbReference type="Pfam" id="PF14372">
    <property type="entry name" value="hAT-like_RNase-H"/>
    <property type="match status" value="1"/>
</dbReference>
<dbReference type="PANTHER" id="PTHR46481">
    <property type="entry name" value="ZINC FINGER BED DOMAIN-CONTAINING PROTEIN 4"/>
    <property type="match status" value="1"/>
</dbReference>
<dbReference type="SUPFAM" id="SSF53098">
    <property type="entry name" value="Ribonuclease H-like"/>
    <property type="match status" value="1"/>
</dbReference>
<evidence type="ECO:0000256" key="9">
    <source>
        <dbReference type="ARBA" id="ARBA00023242"/>
    </source>
</evidence>
<evidence type="ECO:0000256" key="7">
    <source>
        <dbReference type="ARBA" id="ARBA00023125"/>
    </source>
</evidence>
<proteinExistence type="predicted"/>
<evidence type="ECO:0000313" key="15">
    <source>
        <dbReference type="RefSeq" id="XP_056863979.1"/>
    </source>
</evidence>
<evidence type="ECO:0000256" key="5">
    <source>
        <dbReference type="ARBA" id="ARBA00022833"/>
    </source>
</evidence>
<sequence length="712" mass="80994">MNQGFSSGFLFRAKDSSLRRLSLSSSDPLKLSCEKMEAIDLNDDGQNDVMDEDIEDHEVIEISEANRGTPPRQARSGRRVSKLWLKFTIIGGKRSDGTTKIRCNFCKRFYFIKLRRNGTSTLSRHLKVCPKAVGTPRSSPRKVDMMVFREMIAMAIIEHDLPYKFVEYKRIRMAFTYANSSIEYWSRNTAASDVLKIYEREKDKLRKILNDLPGRVCLTTDLWRAITIEGYLCLTAHYVDDDWNLQAKILSFLAFPPPHTGIAIAMKLVELLKEWGLEKKVFCLTVDNASSNDSMQSILKRQLHKDLVCGGEFFHVRCSAHILNLIVQDGLAVIVGALKKIRETVKFIKASESREMMFQSCVETVRVEDSEDQKGGLVLDVSTRWNSTFLMLSRAVKFKQALGHLADAEASYVSFPSYSEWRRAEMLSELLKPFSEITDLISGSSYPTSNLYFNEIWMIECWLKAHANSSDQVICEMVKCMKLKFDKYWEEYSDILAIAAVLDPRLKFEILEYCFSVLDQSTCKRRLANVRSKIYRLFGAYKRNQRISSAATTSQGETHDVPAGYGGFYAFFSQKAVGSGKSTLDIYLDEPLLDYAAHKKLNVLHYWRDNSARFKELATMAREVLSIPITTVASESSFSIGSRVLNKYRSCLLPTNVQALVCTRNWLKGFPAMGDESGEKTEEEKEEEDNEKEKGEASGESTDLTVESGEKA</sequence>
<feature type="domain" description="hAT-like transposase RNase-H fold" evidence="13">
    <location>
        <begin position="442"/>
        <end position="541"/>
    </location>
</feature>
<evidence type="ECO:0000256" key="8">
    <source>
        <dbReference type="ARBA" id="ARBA00023163"/>
    </source>
</evidence>